<keyword evidence="3" id="KW-1185">Reference proteome</keyword>
<gene>
    <name evidence="2" type="ORF">H7U32_03195</name>
</gene>
<feature type="transmembrane region" description="Helical" evidence="1">
    <location>
        <begin position="50"/>
        <end position="71"/>
    </location>
</feature>
<protein>
    <submittedName>
        <fullName evidence="2">Uncharacterized protein</fullName>
    </submittedName>
</protein>
<proteinExistence type="predicted"/>
<evidence type="ECO:0000313" key="3">
    <source>
        <dbReference type="Proteomes" id="UP000718821"/>
    </source>
</evidence>
<feature type="transmembrane region" description="Helical" evidence="1">
    <location>
        <begin position="12"/>
        <end position="30"/>
    </location>
</feature>
<dbReference type="EMBL" id="JACLYU010000003">
    <property type="protein sequence ID" value="MBM6699342.1"/>
    <property type="molecule type" value="Genomic_DNA"/>
</dbReference>
<evidence type="ECO:0000313" key="2">
    <source>
        <dbReference type="EMBL" id="MBM6699342.1"/>
    </source>
</evidence>
<keyword evidence="1" id="KW-0472">Membrane</keyword>
<sequence length="81" mass="8633">MKDPHDRTVLVPRLVASIGPAVMALGAFLLQNYDFSLRGVVPSDTYAWGAGYYLAFVGVVAGFAGAIWLIVAKHRVKAGKA</sequence>
<dbReference type="RefSeq" id="WP_204467996.1">
    <property type="nucleotide sequence ID" value="NZ_JACLYU010000003.1"/>
</dbReference>
<dbReference type="Proteomes" id="UP000718821">
    <property type="component" value="Unassembled WGS sequence"/>
</dbReference>
<accession>A0A938WZ79</accession>
<keyword evidence="1" id="KW-1133">Transmembrane helix</keyword>
<comment type="caution">
    <text evidence="2">The sequence shown here is derived from an EMBL/GenBank/DDBJ whole genome shotgun (WGS) entry which is preliminary data.</text>
</comment>
<reference evidence="2" key="2">
    <citation type="journal article" date="2021" name="Sci. Rep.">
        <title>The distribution of antibiotic resistance genes in chicken gut microbiota commensals.</title>
        <authorList>
            <person name="Juricova H."/>
            <person name="Matiasovicova J."/>
            <person name="Kubasova T."/>
            <person name="Cejkova D."/>
            <person name="Rychlik I."/>
        </authorList>
    </citation>
    <scope>NUCLEOTIDE SEQUENCE</scope>
    <source>
        <strain evidence="2">An836</strain>
    </source>
</reference>
<organism evidence="2 3">
    <name type="scientific">Bifidobacterium pullorum subsp. saeculare</name>
    <dbReference type="NCBI Taxonomy" id="78257"/>
    <lineage>
        <taxon>Bacteria</taxon>
        <taxon>Bacillati</taxon>
        <taxon>Actinomycetota</taxon>
        <taxon>Actinomycetes</taxon>
        <taxon>Bifidobacteriales</taxon>
        <taxon>Bifidobacteriaceae</taxon>
        <taxon>Bifidobacterium</taxon>
    </lineage>
</organism>
<keyword evidence="1" id="KW-0812">Transmembrane</keyword>
<reference evidence="2" key="1">
    <citation type="submission" date="2020-08" db="EMBL/GenBank/DDBJ databases">
        <authorList>
            <person name="Cejkova D."/>
            <person name="Kubasova T."/>
            <person name="Jahodarova E."/>
            <person name="Rychlik I."/>
        </authorList>
    </citation>
    <scope>NUCLEOTIDE SEQUENCE</scope>
    <source>
        <strain evidence="2">An836</strain>
    </source>
</reference>
<dbReference type="AlphaFoldDB" id="A0A938WZ79"/>
<evidence type="ECO:0000256" key="1">
    <source>
        <dbReference type="SAM" id="Phobius"/>
    </source>
</evidence>
<name>A0A938WZ79_9BIFI</name>